<dbReference type="AlphaFoldDB" id="W7IJ14"/>
<dbReference type="RefSeq" id="WP_035284594.1">
    <property type="nucleotide sequence ID" value="NZ_AYXG01000145.1"/>
</dbReference>
<comment type="caution">
    <text evidence="2">The sequence shown here is derived from an EMBL/GenBank/DDBJ whole genome shotgun (WGS) entry which is preliminary data.</text>
</comment>
<name>W7IJ14_9PSEU</name>
<accession>W7IJ14</accession>
<evidence type="ECO:0000313" key="2">
    <source>
        <dbReference type="EMBL" id="EWC60785.1"/>
    </source>
</evidence>
<dbReference type="eggNOG" id="ENOG5033PPT">
    <property type="taxonomic scope" value="Bacteria"/>
</dbReference>
<dbReference type="EMBL" id="AYXG01000145">
    <property type="protein sequence ID" value="EWC60785.1"/>
    <property type="molecule type" value="Genomic_DNA"/>
</dbReference>
<gene>
    <name evidence="2" type="ORF">UO65_3926</name>
</gene>
<sequence>MSKVVRGLVAVLLLVAAPLAVPGVGGASAAAWTLTAAQRQAYLSHYAPVIFKRGDESSGREGTDWLSNYDFDRDGNFSNNRVNWREVNRYTLAGAHPDWRIRPTLYTALIEYTSGGTKDLVLIYHVYNAADKDFKDIHDWERVEIVLHGVTGDPGIGETPVYATITDHKDHVMRRGVNFMTAPTGKHLMLWQADGSDLDSVTVNRHGHELRFVTDSWATVASRIEGTGTAEVDINNDSDKNVHYVFVPERSTGAVAALRAGAVTPAAAHDLASKVDDDTEVPWRATKRVTYELQDLADIVPTHWQHAAWATHWLSDESSDVLLESPVTSESGAVEVTAGLQRFYTASRDSGRSDLTDGREGILSKSWFYGAYSGEENADTISGSDDFGGYQGLGLDSQGRSRGAASGDPASHGAYWRQHDFFVHTGVVDTAERREAGTWLTGQWYTAANGGFDGRWVQLFDDRP</sequence>
<dbReference type="Proteomes" id="UP000019277">
    <property type="component" value="Unassembled WGS sequence"/>
</dbReference>
<reference evidence="2 3" key="1">
    <citation type="journal article" date="2014" name="Genome Announc.">
        <title>Draft Genome Sequence of the Antitrypanosomally Active Sponge-Associated Bacterium Actinokineospora sp. Strain EG49.</title>
        <authorList>
            <person name="Harjes J."/>
            <person name="Ryu T."/>
            <person name="Abdelmohsen U.R."/>
            <person name="Moitinho-Silva L."/>
            <person name="Horn H."/>
            <person name="Ravasi T."/>
            <person name="Hentschel U."/>
        </authorList>
    </citation>
    <scope>NUCLEOTIDE SEQUENCE [LARGE SCALE GENOMIC DNA]</scope>
    <source>
        <strain evidence="2 3">EG49</strain>
    </source>
</reference>
<feature type="chain" id="PRO_5038725845" evidence="1">
    <location>
        <begin position="23"/>
        <end position="464"/>
    </location>
</feature>
<keyword evidence="1" id="KW-0732">Signal</keyword>
<dbReference type="OrthoDB" id="5483365at2"/>
<evidence type="ECO:0000313" key="3">
    <source>
        <dbReference type="Proteomes" id="UP000019277"/>
    </source>
</evidence>
<keyword evidence="3" id="KW-1185">Reference proteome</keyword>
<feature type="signal peptide" evidence="1">
    <location>
        <begin position="1"/>
        <end position="22"/>
    </location>
</feature>
<dbReference type="PATRIC" id="fig|909613.9.peg.3926"/>
<evidence type="ECO:0000256" key="1">
    <source>
        <dbReference type="SAM" id="SignalP"/>
    </source>
</evidence>
<dbReference type="STRING" id="909613.UO65_3926"/>
<organism evidence="2 3">
    <name type="scientific">Actinokineospora spheciospongiae</name>
    <dbReference type="NCBI Taxonomy" id="909613"/>
    <lineage>
        <taxon>Bacteria</taxon>
        <taxon>Bacillati</taxon>
        <taxon>Actinomycetota</taxon>
        <taxon>Actinomycetes</taxon>
        <taxon>Pseudonocardiales</taxon>
        <taxon>Pseudonocardiaceae</taxon>
        <taxon>Actinokineospora</taxon>
    </lineage>
</organism>
<proteinExistence type="predicted"/>
<protein>
    <submittedName>
        <fullName evidence="2">Uncharacterized protein</fullName>
    </submittedName>
</protein>